<dbReference type="PROSITE" id="PS50088">
    <property type="entry name" value="ANK_REPEAT"/>
    <property type="match status" value="1"/>
</dbReference>
<dbReference type="PANTHER" id="PTHR12447">
    <property type="entry name" value="ANKYRIN REPEAT DOMAIN-CONTAINING PROTEIN 13"/>
    <property type="match status" value="1"/>
</dbReference>
<feature type="repeat" description="ANK" evidence="8">
    <location>
        <begin position="42"/>
        <end position="74"/>
    </location>
</feature>
<sequence length="2914" mass="340925">MVEVEFIKKEYPLHWLVWQNDYKQLDTRLKKREHDKEKLDNRGRTPLMLAVTLGHLESARTLLNNEANVNCENSHGWTVVQEAVATGDPELLHMVLERRDFQRYSNRMAGIPELLQRLKEAPDFYVEMKWEFTSWVPLVSRMCPSDTYKVYKQGSNVRIDTTLLGFDHTSWQRGNRSYVFQGHILQLCPAIRGARSYVYKLNRLGDGATMMEIDHDIQQVYCEQMKTPDEALGILVPNEESVSQRLTTPIVTTYVDTDKISFERNKAGVWGWRSDKNEIINGHQCKVFSASNVELVTKTRTEHLTETDKARSKNNKTPLQNFLGIAEVEENQGAAAQQKEYTNSSNPCNITPEEYFDSSVNLEGRDIGRPKEVSVKVQKFKANLWLCEQYPLSLPEQILPIVDLMAISSSHFAKLKDFIQMQLPSGFPVKIEIPLFHVLNARITFGNIFAIDSEVAHVHRIQEDDRLTCVLDECIFHCPSGYSQIGNAAADGRRQFSMEEEDDLLQFAIQQSLIDAGTEKEEVDIWEALKAQKPSRPATPNLVGEEERQLQRAIQASLELYQKNTDTDDAVAVADVDSELHMALLLSEQECKKQEQQRLQEEKLLEEILQLNMKEAEAFVAEFHNLNGTTRGEKKKSLFQLFQKNQSLHQNKTLSDAVTSQLTARNHLERLFLVEFLIYYHRFEELSKEFFKGDDVVLSKISKHTWFFERVFREEGPHFVDHFLPTLSHNVRLKILNKLPLILDEEDSDAIFDALRNRYGVFVATSILTSCSCAKIEQVLKSHPIKLWTSQLKVLYNKSPDLIYIYLEERVRYEGNVNFLERDPIFFFIATKNPDMFCILQEKYKLKYCRLGKRTTKNFIRCKKDCVIAKPELFVTTLNGARMVRTLGQDFRHVCFKLFPKCPTLSFRGWSHMDKLLKYYPKRRRFALFRDTFNQIFYDQLESHHQQITDYVFEMMADVDEREKLVRQKLDHGSEYHWTKYLKAQTCIDIIKQKLNVFSQLTERVENISLMTKTCLINEDLEALITVLQLLCNRFKNDDKSVHNKFLQVIALPQYRRVLQAFTETHWTYIKQIFAKVGSPDRFNQFQAYHVYQYLEFAHKNGTLTEEEMVNLLANFHWFQQLDNLKHINPVSERHVLLNLMKIAPRIVKKNAPIEKIDVGLIEVCHNYNSRHPDGKISIFDHPRLLQSLEYALNHADQAGRRTVGSAVERIICTKNRNEKVEQLTRLYWDNLDRFASVDTIVWFLEHRPEVVLQHVDTLIRVSVVENFRKFDFRGTKRIWRIIKCYTHLGIDQKLIEYCTSKLTDKDFDRKNSLAEPLSVLMSPQDFIRLVQTYKPTTPTVNVYDAQFQLQRYLLKNLVKTNEPESATHVIMQFCSDDYVASCLSPLHSCLYRIPLIRLKPILDKLCNTGAVSVKKHGFYFVCVTQDESTVLESLKSCRLSQSIVMTYRYFVKNPSQACWEILKSKLAKVDNKDHFTSIVLVNKPAPTLYKTVYFEAVFTIFREKKNRFTQVLLDKLQKETVGQLTPQFFDAVKDEFLTWKKSELIFARYLIFCPHDHKFGVAFDILRNFKEKQWSLRARDCRDKLNKLVVAVFEEYMEWDSADGSLVTRFASGFHEIFPPVEAFEEFVIISLMVFKSRNGSDLCKSVVDLNNRLMATYGKLTLTTFASCLEKALPKFYPEESDVFEFYCTLLDYKESVEDVLLVLSLLPRSRPTFKRCVEFYNKALDCLKQVDDETVQMHLHLYLKQQQPLEVMDLVMDNTPAMEDYVARFIAEFHNLQGVTVAEKKKNLYRLLRDTPEFQTNQPLLDSLTSQLQPQTHLERLFFVEFLIHHRRYNELLREFLKGDDIIISRVAKQDWFFQTAFSEIGTAFVTQTLPTLSYSLRLKILKRMVPILDETRGDEVFDALLKSYGISMATNILTCCSVAKIEQVLSVYQVRLWPNQLKLLYDKNPNLICTYLEERRKYEGNKKFMDHNPIFKYIAEKNLEMYQDLYRRYNFKVKLGKRVTKKIVSTKRDEIVARPEEYVKNLNPARLVRKLGPDFRQVYLKLFPLKIDDSPSAESSKLLKYYPKRRQYELMVSTYNQLYATKLQDSPSLIDEYILGMISDPDEREQLAKKTYGDSGRYLIYYRPDHCFTAIKERMNFTKYSYDRAILVAFVVESCLMNDDYATLLEVSKYVNQRFKNDSTEVQLKLVVTLVSKKCDFDKLSEEHWIEIRKLTERVDLRNIFGYNSTHLFLKYVEFLLRCSRPITDEVLHFFKKNKFNVNSVSYIKSESARKTFLLSLVELAPVVATNGCEELDCKLLVACKKYKIAISVFDFPRLMKSVRSALVDGKNIEAKLLAEAVQIVVCTEHRNDEIEELRQLFWKNVQLATPFSARWFLTHRPDLVAQHLTTFLTFCLKTKEMNKDRKVWTRLKCYTHLNIDRETVEFCTSRLTNQEFKLANCLPLLMPPPDFLTLLESYRPTSFVVDLESQESSQRFRIQQTLLRSLKNIPLKETSLRVILQFCSGDYLPSCISSLYSAFYKTPTNQIGSYLDDLKNRKAVSVKKHGFYLTSALLDVDTVLKDLRFCELDQSVNITFKYFLRNPSEEAWLLFRSKLCHLNKENETVLKLVINKPVPRLYRSQYFEILWEILQQSHAKYKRMFLKSVRPETILELKSELLVQVIDSQGFGGEIDRIVSQYLIDGQSPDRFDVVFSSLQKYKMAPEFSSKRIYNFIHTFFTTYMGRPQTDTRLIEEFVSRFQRIFPQNETFEEWVTLALVKLKNQTPNSLSVAIIQLHNNLLAKYGETITEVFANNLKKLLPHFYKTSPEMYQLYYLLLTCNKSVADVLLVVKLLPNLTPEDRQSFECYEKMLSYLDEVNLAVVQLHLNLHFKSQKAPQEISFYTNMKKYGINRASWLCPGAIRNKGEIFWG</sequence>
<feature type="domain" description="Ankyrin repeat" evidence="10">
    <location>
        <begin position="158"/>
        <end position="483"/>
    </location>
</feature>
<evidence type="ECO:0000256" key="7">
    <source>
        <dbReference type="ARBA" id="ARBA00024956"/>
    </source>
</evidence>
<dbReference type="GO" id="GO:0140036">
    <property type="term" value="F:ubiquitin-modified protein reader activity"/>
    <property type="evidence" value="ECO:0007669"/>
    <property type="project" value="UniProtKB-ARBA"/>
</dbReference>
<reference evidence="11" key="1">
    <citation type="journal article" date="2020" name="J Insects Food Feed">
        <title>The yellow mealworm (Tenebrio molitor) genome: a resource for the emerging insects as food and feed industry.</title>
        <authorList>
            <person name="Eriksson T."/>
            <person name="Andere A."/>
            <person name="Kelstrup H."/>
            <person name="Emery V."/>
            <person name="Picard C."/>
        </authorList>
    </citation>
    <scope>NUCLEOTIDE SEQUENCE</scope>
    <source>
        <strain evidence="11">Stoneville</strain>
        <tissue evidence="11">Whole head</tissue>
    </source>
</reference>
<evidence type="ECO:0000256" key="5">
    <source>
        <dbReference type="ARBA" id="ARBA00022753"/>
    </source>
</evidence>
<evidence type="ECO:0000259" key="10">
    <source>
        <dbReference type="Pfam" id="PF11904"/>
    </source>
</evidence>
<comment type="function">
    <text evidence="7">Ubiquitin-binding protein that specifically recognizes and binds 'Lys-63'-linked ubiquitin. Does not bind 'Lys-48'-linked ubiquitin. Positively regulates the internalization of ligand-activated EGFR by binding to the Ub moiety of ubiquitinated EGFR at the cell membrane.</text>
</comment>
<evidence type="ECO:0000313" key="12">
    <source>
        <dbReference type="Proteomes" id="UP000719412"/>
    </source>
</evidence>
<keyword evidence="5" id="KW-0967">Endosome</keyword>
<feature type="coiled-coil region" evidence="9">
    <location>
        <begin position="582"/>
        <end position="611"/>
    </location>
</feature>
<evidence type="ECO:0000256" key="9">
    <source>
        <dbReference type="SAM" id="Coils"/>
    </source>
</evidence>
<dbReference type="PROSITE" id="PS50330">
    <property type="entry name" value="UIM"/>
    <property type="match status" value="1"/>
</dbReference>
<dbReference type="PROSITE" id="PS50297">
    <property type="entry name" value="ANK_REP_REGION"/>
    <property type="match status" value="1"/>
</dbReference>
<dbReference type="Pfam" id="PF12796">
    <property type="entry name" value="Ank_2"/>
    <property type="match status" value="1"/>
</dbReference>
<dbReference type="GO" id="GO:0005886">
    <property type="term" value="C:plasma membrane"/>
    <property type="evidence" value="ECO:0007669"/>
    <property type="project" value="UniProtKB-SubCell"/>
</dbReference>
<protein>
    <recommendedName>
        <fullName evidence="10">Ankyrin repeat domain-containing protein</fullName>
    </recommendedName>
</protein>
<dbReference type="PANTHER" id="PTHR12447:SF31">
    <property type="entry name" value="LD31969P"/>
    <property type="match status" value="1"/>
</dbReference>
<comment type="caution">
    <text evidence="11">The sequence shown here is derived from an EMBL/GenBank/DDBJ whole genome shotgun (WGS) entry which is preliminary data.</text>
</comment>
<keyword evidence="6" id="KW-0472">Membrane</keyword>
<keyword evidence="9" id="KW-0175">Coiled coil</keyword>
<evidence type="ECO:0000256" key="3">
    <source>
        <dbReference type="ARBA" id="ARBA00022475"/>
    </source>
</evidence>
<dbReference type="SMART" id="SM00248">
    <property type="entry name" value="ANK"/>
    <property type="match status" value="3"/>
</dbReference>
<reference evidence="11" key="2">
    <citation type="submission" date="2021-08" db="EMBL/GenBank/DDBJ databases">
        <authorList>
            <person name="Eriksson T."/>
        </authorList>
    </citation>
    <scope>NUCLEOTIDE SEQUENCE</scope>
    <source>
        <strain evidence="11">Stoneville</strain>
        <tissue evidence="11">Whole head</tissue>
    </source>
</reference>
<dbReference type="Proteomes" id="UP000719412">
    <property type="component" value="Unassembled WGS sequence"/>
</dbReference>
<evidence type="ECO:0000256" key="4">
    <source>
        <dbReference type="ARBA" id="ARBA00022737"/>
    </source>
</evidence>
<keyword evidence="3" id="KW-1003">Cell membrane</keyword>
<accession>A0A8J6LC35</accession>
<dbReference type="EMBL" id="JABDTM020023324">
    <property type="protein sequence ID" value="KAH0815257.1"/>
    <property type="molecule type" value="Genomic_DNA"/>
</dbReference>
<gene>
    <name evidence="11" type="ORF">GEV33_007533</name>
</gene>
<dbReference type="InterPro" id="IPR021832">
    <property type="entry name" value="ANKRD13"/>
</dbReference>
<evidence type="ECO:0000256" key="2">
    <source>
        <dbReference type="ARBA" id="ARBA00004603"/>
    </source>
</evidence>
<name>A0A8J6LC35_TENMO</name>
<dbReference type="GO" id="GO:0005770">
    <property type="term" value="C:late endosome"/>
    <property type="evidence" value="ECO:0007669"/>
    <property type="project" value="UniProtKB-SubCell"/>
</dbReference>
<dbReference type="InterPro" id="IPR002110">
    <property type="entry name" value="Ankyrin_rpt"/>
</dbReference>
<dbReference type="SMART" id="SM00726">
    <property type="entry name" value="UIM"/>
    <property type="match status" value="3"/>
</dbReference>
<proteinExistence type="predicted"/>
<dbReference type="InterPro" id="IPR003903">
    <property type="entry name" value="UIM_dom"/>
</dbReference>
<evidence type="ECO:0000256" key="6">
    <source>
        <dbReference type="ARBA" id="ARBA00023136"/>
    </source>
</evidence>
<organism evidence="11 12">
    <name type="scientific">Tenebrio molitor</name>
    <name type="common">Yellow mealworm beetle</name>
    <dbReference type="NCBI Taxonomy" id="7067"/>
    <lineage>
        <taxon>Eukaryota</taxon>
        <taxon>Metazoa</taxon>
        <taxon>Ecdysozoa</taxon>
        <taxon>Arthropoda</taxon>
        <taxon>Hexapoda</taxon>
        <taxon>Insecta</taxon>
        <taxon>Pterygota</taxon>
        <taxon>Neoptera</taxon>
        <taxon>Endopterygota</taxon>
        <taxon>Coleoptera</taxon>
        <taxon>Polyphaga</taxon>
        <taxon>Cucujiformia</taxon>
        <taxon>Tenebrionidae</taxon>
        <taxon>Tenebrio</taxon>
    </lineage>
</organism>
<keyword evidence="4" id="KW-0677">Repeat</keyword>
<keyword evidence="12" id="KW-1185">Reference proteome</keyword>
<dbReference type="Pfam" id="PF11904">
    <property type="entry name" value="ANKRD13_C"/>
    <property type="match status" value="1"/>
</dbReference>
<dbReference type="FunFam" id="1.25.40.20:FF:000057">
    <property type="entry name" value="Ankyrin repeat domain-containing protein 13B"/>
    <property type="match status" value="1"/>
</dbReference>
<evidence type="ECO:0000256" key="8">
    <source>
        <dbReference type="PROSITE-ProRule" id="PRU00023"/>
    </source>
</evidence>
<dbReference type="Gene3D" id="1.25.40.20">
    <property type="entry name" value="Ankyrin repeat-containing domain"/>
    <property type="match status" value="1"/>
</dbReference>
<dbReference type="SUPFAM" id="SSF48403">
    <property type="entry name" value="Ankyrin repeat"/>
    <property type="match status" value="1"/>
</dbReference>
<evidence type="ECO:0000256" key="1">
    <source>
        <dbReference type="ARBA" id="ARBA00004236"/>
    </source>
</evidence>
<evidence type="ECO:0000313" key="11">
    <source>
        <dbReference type="EMBL" id="KAH0815257.1"/>
    </source>
</evidence>
<keyword evidence="8" id="KW-0040">ANK repeat</keyword>
<dbReference type="GO" id="GO:0002091">
    <property type="term" value="P:negative regulation of receptor internalization"/>
    <property type="evidence" value="ECO:0007669"/>
    <property type="project" value="UniProtKB-ARBA"/>
</dbReference>
<comment type="subcellular location">
    <subcellularLocation>
        <location evidence="1">Cell membrane</location>
    </subcellularLocation>
    <subcellularLocation>
        <location evidence="2">Late endosome</location>
    </subcellularLocation>
</comment>
<dbReference type="InterPro" id="IPR036770">
    <property type="entry name" value="Ankyrin_rpt-contain_sf"/>
</dbReference>
<dbReference type="InterPro" id="IPR055285">
    <property type="entry name" value="ANKRD13_C"/>
</dbReference>